<keyword evidence="5" id="KW-1185">Reference proteome</keyword>
<dbReference type="SUPFAM" id="SSF55874">
    <property type="entry name" value="ATPase domain of HSP90 chaperone/DNA topoisomerase II/histidine kinase"/>
    <property type="match status" value="1"/>
</dbReference>
<dbReference type="PANTHER" id="PTHR35526:SF3">
    <property type="entry name" value="ANTI-SIGMA-F FACTOR RSBW"/>
    <property type="match status" value="1"/>
</dbReference>
<evidence type="ECO:0000259" key="2">
    <source>
        <dbReference type="Pfam" id="PF13581"/>
    </source>
</evidence>
<proteinExistence type="predicted"/>
<dbReference type="InterPro" id="IPR050267">
    <property type="entry name" value="Anti-sigma-factor_SerPK"/>
</dbReference>
<name>A0A2G8BJK6_9MYCO</name>
<protein>
    <submittedName>
        <fullName evidence="4">Anti-sigma regulatory factor</fullName>
    </submittedName>
</protein>
<dbReference type="STRING" id="110505.ACT16_00460"/>
<dbReference type="Gene3D" id="3.30.565.10">
    <property type="entry name" value="Histidine kinase-like ATPase, C-terminal domain"/>
    <property type="match status" value="1"/>
</dbReference>
<evidence type="ECO:0000313" key="4">
    <source>
        <dbReference type="EMBL" id="BCO37954.1"/>
    </source>
</evidence>
<dbReference type="Pfam" id="PF14417">
    <property type="entry name" value="MEDS"/>
    <property type="match status" value="1"/>
</dbReference>
<evidence type="ECO:0000259" key="3">
    <source>
        <dbReference type="Pfam" id="PF14417"/>
    </source>
</evidence>
<dbReference type="OrthoDB" id="4088450at2"/>
<dbReference type="Proteomes" id="UP000595446">
    <property type="component" value="Chromosome"/>
</dbReference>
<keyword evidence="1" id="KW-0418">Kinase</keyword>
<organism evidence="4 5">
    <name type="scientific">Mycobacterium heckeshornense</name>
    <dbReference type="NCBI Taxonomy" id="110505"/>
    <lineage>
        <taxon>Bacteria</taxon>
        <taxon>Bacillati</taxon>
        <taxon>Actinomycetota</taxon>
        <taxon>Actinomycetes</taxon>
        <taxon>Mycobacteriales</taxon>
        <taxon>Mycobacteriaceae</taxon>
        <taxon>Mycobacterium</taxon>
    </lineage>
</organism>
<dbReference type="CDD" id="cd16936">
    <property type="entry name" value="HATPase_RsbW-like"/>
    <property type="match status" value="1"/>
</dbReference>
<keyword evidence="1" id="KW-0723">Serine/threonine-protein kinase</keyword>
<dbReference type="NCBIfam" id="NF041045">
    <property type="entry name" value="RsbA_anti_sig"/>
    <property type="match status" value="1"/>
</dbReference>
<evidence type="ECO:0000256" key="1">
    <source>
        <dbReference type="ARBA" id="ARBA00022527"/>
    </source>
</evidence>
<dbReference type="RefSeq" id="WP_048889488.1">
    <property type="nucleotide sequence ID" value="NZ_AP024237.1"/>
</dbReference>
<dbReference type="AlphaFoldDB" id="A0A2G8BJK6"/>
<dbReference type="GO" id="GO:0004674">
    <property type="term" value="F:protein serine/threonine kinase activity"/>
    <property type="evidence" value="ECO:0007669"/>
    <property type="project" value="UniProtKB-KW"/>
</dbReference>
<dbReference type="Pfam" id="PF13581">
    <property type="entry name" value="HATPase_c_2"/>
    <property type="match status" value="1"/>
</dbReference>
<dbReference type="InterPro" id="IPR036890">
    <property type="entry name" value="HATPase_C_sf"/>
</dbReference>
<gene>
    <name evidence="4" type="ORF">MHEC_43870</name>
</gene>
<evidence type="ECO:0000313" key="5">
    <source>
        <dbReference type="Proteomes" id="UP000595446"/>
    </source>
</evidence>
<reference evidence="4 5" key="1">
    <citation type="submission" date="2020-12" db="EMBL/GenBank/DDBJ databases">
        <title>Complete genome sequence of Mycobacterium heckeshornense JCM 15655T, closely related to a pathogenic non-tuberculous mycobacterial species Mycobacterium xenopi.</title>
        <authorList>
            <person name="Yoshida M."/>
            <person name="Fukano H."/>
            <person name="Asakura T."/>
            <person name="Suzuki M."/>
            <person name="Hoshino Y."/>
        </authorList>
    </citation>
    <scope>NUCLEOTIDE SEQUENCE [LARGE SCALE GENOMIC DNA]</scope>
    <source>
        <strain evidence="4 5">JCM 15655</strain>
    </source>
</reference>
<dbReference type="InterPro" id="IPR047718">
    <property type="entry name" value="RsbA-like_anti_sig"/>
</dbReference>
<keyword evidence="1" id="KW-0808">Transferase</keyword>
<dbReference type="PANTHER" id="PTHR35526">
    <property type="entry name" value="ANTI-SIGMA-F FACTOR RSBW-RELATED"/>
    <property type="match status" value="1"/>
</dbReference>
<feature type="domain" description="Histidine kinase/HSP90-like ATPase" evidence="2">
    <location>
        <begin position="199"/>
        <end position="308"/>
    </location>
</feature>
<feature type="domain" description="MEDS" evidence="3">
    <location>
        <begin position="14"/>
        <end position="158"/>
    </location>
</feature>
<accession>A0A2G8BJK6</accession>
<dbReference type="EMBL" id="AP024237">
    <property type="protein sequence ID" value="BCO37954.1"/>
    <property type="molecule type" value="Genomic_DNA"/>
</dbReference>
<dbReference type="InterPro" id="IPR025847">
    <property type="entry name" value="MEDS_domain"/>
</dbReference>
<dbReference type="InterPro" id="IPR003594">
    <property type="entry name" value="HATPase_dom"/>
</dbReference>
<sequence>MTTITPAQDASLVHSALFYRSQRECLDSVVAAVQDGVRNYEPVWVGVPRDKLASLSDALGPVADDTEVTLADITEVGRNPGRLLGLAGAFVERHRHRPVRLIGEPVWPGRRSVEYPACVQHEALVNLAFADRRVTGICLYDASRLADRVLADARVTHPLIWVDGRHRSSRDYAVDVALERCNEPLTTNPAAVTYPVAAFADLRPARRYGGRYARLLGMSDEAIADLQLIITELATNSLDHSGGPCRLALWHTDGYVVCEARDDGQSADPLAGRRPPAGAGSGPYGLFVVNAVADLVRTHISADGTTIHAYLRRDRFAGATA</sequence>